<name>A0A2T0U0S9_9SPHI</name>
<evidence type="ECO:0000313" key="4">
    <source>
        <dbReference type="Proteomes" id="UP000238034"/>
    </source>
</evidence>
<organism evidence="3 4">
    <name type="scientific">Arcticibacter pallidicorallinus</name>
    <dbReference type="NCBI Taxonomy" id="1259464"/>
    <lineage>
        <taxon>Bacteria</taxon>
        <taxon>Pseudomonadati</taxon>
        <taxon>Bacteroidota</taxon>
        <taxon>Sphingobacteriia</taxon>
        <taxon>Sphingobacteriales</taxon>
        <taxon>Sphingobacteriaceae</taxon>
        <taxon>Arcticibacter</taxon>
    </lineage>
</organism>
<comment type="caution">
    <text evidence="3">The sequence shown here is derived from an EMBL/GenBank/DDBJ whole genome shotgun (WGS) entry which is preliminary data.</text>
</comment>
<protein>
    <submittedName>
        <fullName evidence="3">Uncharacterized protein DUF1080</fullName>
    </submittedName>
</protein>
<dbReference type="Pfam" id="PF06439">
    <property type="entry name" value="3keto-disac_hyd"/>
    <property type="match status" value="2"/>
</dbReference>
<dbReference type="RefSeq" id="WP_245925507.1">
    <property type="nucleotide sequence ID" value="NZ_PVTH01000007.1"/>
</dbReference>
<evidence type="ECO:0000256" key="1">
    <source>
        <dbReference type="SAM" id="SignalP"/>
    </source>
</evidence>
<dbReference type="GO" id="GO:0016787">
    <property type="term" value="F:hydrolase activity"/>
    <property type="evidence" value="ECO:0007669"/>
    <property type="project" value="InterPro"/>
</dbReference>
<sequence>MLKRTYLLVLGVLLQAGVSSASNNDGGWTNLFDGKTLRGWKVLGGQADYKIEDGVIVGTTALNTPNSFLVTEKEYGDFVLEVDIKLGAAINSGVQTRSHFNPKLNNGRGAVYGRQVEIDPSDRRWSGGIYDESRRQWIYPLSLNEDAQSLYKAGEYNRIKVECIGNETKTWLNGKPVAYVIDTLDQSGFIGLQVHSVSKPSDAGQKIYFKNVRIKTGNLRPEPFPSNIFVVNMQPNYLSDHEKQGGWKLLFDGKTTDGWVGAYKNKFPEKGWVVKDGTLTVLSSDGGESTNGGDIVSRDTYGAFDLTFDFKLSPGANSGVKYFVTQKENNQGSAIGLEYQIVDDKLHPDAKLGREGNRSLASLYDLITANKPSRFLHPTGEWNSGRVVVYPDNRVEHYLNGAKVLEYVRGSKDFKDLVAISKYKQWPNFGEAPQGHILLQDHGNEVSFRSVKIKKLR</sequence>
<evidence type="ECO:0000313" key="3">
    <source>
        <dbReference type="EMBL" id="PRY51556.1"/>
    </source>
</evidence>
<keyword evidence="4" id="KW-1185">Reference proteome</keyword>
<dbReference type="Gene3D" id="2.60.120.560">
    <property type="entry name" value="Exo-inulinase, domain 1"/>
    <property type="match status" value="2"/>
</dbReference>
<gene>
    <name evidence="3" type="ORF">B0I27_107144</name>
</gene>
<evidence type="ECO:0000259" key="2">
    <source>
        <dbReference type="Pfam" id="PF06439"/>
    </source>
</evidence>
<accession>A0A2T0U0S9</accession>
<feature type="signal peptide" evidence="1">
    <location>
        <begin position="1"/>
        <end position="21"/>
    </location>
</feature>
<keyword evidence="1" id="KW-0732">Signal</keyword>
<dbReference type="Proteomes" id="UP000238034">
    <property type="component" value="Unassembled WGS sequence"/>
</dbReference>
<dbReference type="AlphaFoldDB" id="A0A2T0U0S9"/>
<dbReference type="InterPro" id="IPR010496">
    <property type="entry name" value="AL/BT2_dom"/>
</dbReference>
<dbReference type="EMBL" id="PVTH01000007">
    <property type="protein sequence ID" value="PRY51556.1"/>
    <property type="molecule type" value="Genomic_DNA"/>
</dbReference>
<proteinExistence type="predicted"/>
<feature type="domain" description="3-keto-alpha-glucoside-1,2-lyase/3-keto-2-hydroxy-glucal hydratase" evidence="2">
    <location>
        <begin position="27"/>
        <end position="215"/>
    </location>
</feature>
<feature type="domain" description="3-keto-alpha-glucoside-1,2-lyase/3-keto-2-hydroxy-glucal hydratase" evidence="2">
    <location>
        <begin position="246"/>
        <end position="454"/>
    </location>
</feature>
<reference evidence="3 4" key="1">
    <citation type="submission" date="2018-03" db="EMBL/GenBank/DDBJ databases">
        <title>Genomic Encyclopedia of Type Strains, Phase III (KMG-III): the genomes of soil and plant-associated and newly described type strains.</title>
        <authorList>
            <person name="Whitman W."/>
        </authorList>
    </citation>
    <scope>NUCLEOTIDE SEQUENCE [LARGE SCALE GENOMIC DNA]</scope>
    <source>
        <strain evidence="3 4">CGMCC 1.9313</strain>
    </source>
</reference>
<feature type="chain" id="PRO_5015549835" evidence="1">
    <location>
        <begin position="22"/>
        <end position="457"/>
    </location>
</feature>